<evidence type="ECO:0000256" key="2">
    <source>
        <dbReference type="ARBA" id="ARBA00022630"/>
    </source>
</evidence>
<evidence type="ECO:0000259" key="6">
    <source>
        <dbReference type="Pfam" id="PF01266"/>
    </source>
</evidence>
<keyword evidence="4" id="KW-0560">Oxidoreductase</keyword>
<dbReference type="GO" id="GO:0047545">
    <property type="term" value="F:(S)-2-hydroxyglutarate dehydrogenase activity"/>
    <property type="evidence" value="ECO:0007669"/>
    <property type="project" value="TreeGrafter"/>
</dbReference>
<feature type="domain" description="FAD dependent oxidoreductase" evidence="6">
    <location>
        <begin position="5"/>
        <end position="311"/>
    </location>
</feature>
<reference evidence="7" key="1">
    <citation type="submission" date="2018-05" db="EMBL/GenBank/DDBJ databases">
        <authorList>
            <person name="Lanie J.A."/>
            <person name="Ng W.-L."/>
            <person name="Kazmierczak K.M."/>
            <person name="Andrzejewski T.M."/>
            <person name="Davidsen T.M."/>
            <person name="Wayne K.J."/>
            <person name="Tettelin H."/>
            <person name="Glass J.I."/>
            <person name="Rusch D."/>
            <person name="Podicherti R."/>
            <person name="Tsui H.-C.T."/>
            <person name="Winkler M.E."/>
        </authorList>
    </citation>
    <scope>NUCLEOTIDE SEQUENCE</scope>
</reference>
<gene>
    <name evidence="7" type="ORF">METZ01_LOCUS319121</name>
</gene>
<dbReference type="PANTHER" id="PTHR43104:SF4">
    <property type="entry name" value="L-2-HYDROXYGLUTARATE DEHYDROGENASE, MITOCHONDRIAL"/>
    <property type="match status" value="1"/>
</dbReference>
<evidence type="ECO:0000313" key="7">
    <source>
        <dbReference type="EMBL" id="SVC66267.1"/>
    </source>
</evidence>
<dbReference type="SUPFAM" id="SSF51905">
    <property type="entry name" value="FAD/NAD(P)-binding domain"/>
    <property type="match status" value="1"/>
</dbReference>
<dbReference type="Gene3D" id="3.50.50.60">
    <property type="entry name" value="FAD/NAD(P)-binding domain"/>
    <property type="match status" value="1"/>
</dbReference>
<dbReference type="PANTHER" id="PTHR43104">
    <property type="entry name" value="L-2-HYDROXYGLUTARATE DEHYDROGENASE, MITOCHONDRIAL"/>
    <property type="match status" value="1"/>
</dbReference>
<dbReference type="AlphaFoldDB" id="A0A382P0I7"/>
<name>A0A382P0I7_9ZZZZ</name>
<evidence type="ECO:0000256" key="4">
    <source>
        <dbReference type="ARBA" id="ARBA00023002"/>
    </source>
</evidence>
<evidence type="ECO:0000256" key="3">
    <source>
        <dbReference type="ARBA" id="ARBA00022827"/>
    </source>
</evidence>
<dbReference type="Pfam" id="PF01266">
    <property type="entry name" value="DAO"/>
    <property type="match status" value="1"/>
</dbReference>
<dbReference type="InterPro" id="IPR006076">
    <property type="entry name" value="FAD-dep_OxRdtase"/>
</dbReference>
<comment type="similarity">
    <text evidence="5">Belongs to the L2HGDH family.</text>
</comment>
<accession>A0A382P0I7</accession>
<dbReference type="InterPro" id="IPR036188">
    <property type="entry name" value="FAD/NAD-bd_sf"/>
</dbReference>
<dbReference type="EMBL" id="UINC01103693">
    <property type="protein sequence ID" value="SVC66267.1"/>
    <property type="molecule type" value="Genomic_DNA"/>
</dbReference>
<sequence length="316" mass="35192">MDKFDVCIAGAGVIGLAIAFQLSKSSHFKNKQIVVVDQEANFGHHTSSRNSEVIHAGIYYPADSLKAKLCVRGKQLLYEFCQRYYVPYRTIGKIIVAHKEDGNRLATLQEKAKRNGVADLIWFDARRMSDEEPAVKATYGLFSPSTGILDSHSFMQSLLHLAQNNGVKFAPYTQIQAVGRCPSGFTLDSLIDDGKSEQGYVFHSDYFINSAGLDAVSLAKKVEGLDPVHIPSLYMCKGDYYSYSARNPFNHLIYPLPESNTQGLGIHSTVDMVGRLRFGPDSEYVNRRSVAVNANKTEKFVQGIMNYFPKISPKDL</sequence>
<proteinExistence type="inferred from homology"/>
<organism evidence="7">
    <name type="scientific">marine metagenome</name>
    <dbReference type="NCBI Taxonomy" id="408172"/>
    <lineage>
        <taxon>unclassified sequences</taxon>
        <taxon>metagenomes</taxon>
        <taxon>ecological metagenomes</taxon>
    </lineage>
</organism>
<dbReference type="Gene3D" id="3.30.9.10">
    <property type="entry name" value="D-Amino Acid Oxidase, subunit A, domain 2"/>
    <property type="match status" value="1"/>
</dbReference>
<keyword evidence="2" id="KW-0285">Flavoprotein</keyword>
<evidence type="ECO:0000256" key="5">
    <source>
        <dbReference type="ARBA" id="ARBA00037941"/>
    </source>
</evidence>
<protein>
    <recommendedName>
        <fullName evidence="6">FAD dependent oxidoreductase domain-containing protein</fullName>
    </recommendedName>
</protein>
<evidence type="ECO:0000256" key="1">
    <source>
        <dbReference type="ARBA" id="ARBA00001974"/>
    </source>
</evidence>
<feature type="non-terminal residue" evidence="7">
    <location>
        <position position="316"/>
    </location>
</feature>
<keyword evidence="3" id="KW-0274">FAD</keyword>
<comment type="cofactor">
    <cofactor evidence="1">
        <name>FAD</name>
        <dbReference type="ChEBI" id="CHEBI:57692"/>
    </cofactor>
</comment>